<sequence>MNQELFLSGWRYRVLIGSVVCSALAYLVASLWGGWSAVSGAMSRVGWLIAAQIGVLILTGYGLRFLRWQTYLYALGHSLPWRPSLKIYLAGFALTTTPGKAGEALRGVLLKRWGVPYANGFAALVSERLSDLLAMVLLALFGLSDHPEWLSIIVVSLVLVICGFLLVSRQELTDLVEQRISRGRGWTSRVLRSVIQVLLQSRRCHTSRRLIGTTLLSLLAWSLEVLAFYWILSAMGLDVPLIFTMFVYAVSMLAGALSFMPGGLGSAEAVMVALLVSSDVALPDAIAATVLLRLVTLWFAVGLGAAVLVRIKNKPAFTVNTLDD</sequence>
<evidence type="ECO:0000256" key="6">
    <source>
        <dbReference type="SAM" id="Phobius"/>
    </source>
</evidence>
<evidence type="ECO:0000313" key="8">
    <source>
        <dbReference type="Proteomes" id="UP000283627"/>
    </source>
</evidence>
<feature type="transmembrane region" description="Helical" evidence="6">
    <location>
        <begin position="149"/>
        <end position="167"/>
    </location>
</feature>
<dbReference type="Pfam" id="PF03706">
    <property type="entry name" value="LPG_synthase_TM"/>
    <property type="match status" value="1"/>
</dbReference>
<reference evidence="7 8" key="1">
    <citation type="submission" date="2016-10" db="EMBL/GenBank/DDBJ databases">
        <title>Comparative genome analysis of multiple Pseudomonas spp. focuses on biocontrol and plant growth promoting traits.</title>
        <authorList>
            <person name="Tao X.-Y."/>
            <person name="Taylor C.G."/>
        </authorList>
    </citation>
    <scope>NUCLEOTIDE SEQUENCE [LARGE SCALE GENOMIC DNA]</scope>
    <source>
        <strain evidence="7 8">39A2</strain>
    </source>
</reference>
<feature type="transmembrane region" description="Helical" evidence="6">
    <location>
        <begin position="237"/>
        <end position="257"/>
    </location>
</feature>
<keyword evidence="2" id="KW-1003">Cell membrane</keyword>
<comment type="subcellular location">
    <subcellularLocation>
        <location evidence="1">Cell membrane</location>
        <topology evidence="1">Multi-pass membrane protein</topology>
    </subcellularLocation>
</comment>
<dbReference type="OrthoDB" id="9799911at2"/>
<keyword evidence="5 6" id="KW-0472">Membrane</keyword>
<accession>A0A423K5B0</accession>
<comment type="caution">
    <text evidence="7">The sequence shown here is derived from an EMBL/GenBank/DDBJ whole genome shotgun (WGS) entry which is preliminary data.</text>
</comment>
<evidence type="ECO:0008006" key="9">
    <source>
        <dbReference type="Google" id="ProtNLM"/>
    </source>
</evidence>
<dbReference type="Proteomes" id="UP000283627">
    <property type="component" value="Unassembled WGS sequence"/>
</dbReference>
<evidence type="ECO:0000313" key="7">
    <source>
        <dbReference type="EMBL" id="RON46670.1"/>
    </source>
</evidence>
<keyword evidence="3 6" id="KW-0812">Transmembrane</keyword>
<feature type="transmembrane region" description="Helical" evidence="6">
    <location>
        <begin position="12"/>
        <end position="33"/>
    </location>
</feature>
<proteinExistence type="predicted"/>
<dbReference type="NCBIfam" id="TIGR00374">
    <property type="entry name" value="flippase-like domain"/>
    <property type="match status" value="1"/>
</dbReference>
<feature type="transmembrane region" description="Helical" evidence="6">
    <location>
        <begin position="45"/>
        <end position="63"/>
    </location>
</feature>
<feature type="transmembrane region" description="Helical" evidence="6">
    <location>
        <begin position="210"/>
        <end position="231"/>
    </location>
</feature>
<dbReference type="AlphaFoldDB" id="A0A423K5B0"/>
<evidence type="ECO:0000256" key="2">
    <source>
        <dbReference type="ARBA" id="ARBA00022475"/>
    </source>
</evidence>
<keyword evidence="4 6" id="KW-1133">Transmembrane helix</keyword>
<dbReference type="EMBL" id="MOBP01000023">
    <property type="protein sequence ID" value="RON46670.1"/>
    <property type="molecule type" value="Genomic_DNA"/>
</dbReference>
<feature type="transmembrane region" description="Helical" evidence="6">
    <location>
        <begin position="288"/>
        <end position="309"/>
    </location>
</feature>
<name>A0A423K5B0_9PSED</name>
<organism evidence="7 8">
    <name type="scientific">Pseudomonas frederiksbergensis</name>
    <dbReference type="NCBI Taxonomy" id="104087"/>
    <lineage>
        <taxon>Bacteria</taxon>
        <taxon>Pseudomonadati</taxon>
        <taxon>Pseudomonadota</taxon>
        <taxon>Gammaproteobacteria</taxon>
        <taxon>Pseudomonadales</taxon>
        <taxon>Pseudomonadaceae</taxon>
        <taxon>Pseudomonas</taxon>
    </lineage>
</organism>
<evidence type="ECO:0000256" key="5">
    <source>
        <dbReference type="ARBA" id="ARBA00023136"/>
    </source>
</evidence>
<dbReference type="PANTHER" id="PTHR39087:SF2">
    <property type="entry name" value="UPF0104 MEMBRANE PROTEIN MJ1595"/>
    <property type="match status" value="1"/>
</dbReference>
<evidence type="ECO:0000256" key="1">
    <source>
        <dbReference type="ARBA" id="ARBA00004651"/>
    </source>
</evidence>
<evidence type="ECO:0000256" key="3">
    <source>
        <dbReference type="ARBA" id="ARBA00022692"/>
    </source>
</evidence>
<protein>
    <recommendedName>
        <fullName evidence="9">TIGR00374 family protein</fullName>
    </recommendedName>
</protein>
<dbReference type="GO" id="GO:0005886">
    <property type="term" value="C:plasma membrane"/>
    <property type="evidence" value="ECO:0007669"/>
    <property type="project" value="UniProtKB-SubCell"/>
</dbReference>
<gene>
    <name evidence="7" type="ORF">BK665_28855</name>
</gene>
<dbReference type="RefSeq" id="WP_123410294.1">
    <property type="nucleotide sequence ID" value="NZ_MOBP01000023.1"/>
</dbReference>
<dbReference type="PANTHER" id="PTHR39087">
    <property type="entry name" value="UPF0104 MEMBRANE PROTEIN MJ1595"/>
    <property type="match status" value="1"/>
</dbReference>
<evidence type="ECO:0000256" key="4">
    <source>
        <dbReference type="ARBA" id="ARBA00022989"/>
    </source>
</evidence>
<dbReference type="InterPro" id="IPR022791">
    <property type="entry name" value="L-PG_synthase/AglD"/>
</dbReference>